<dbReference type="SMART" id="SM00470">
    <property type="entry name" value="ParB"/>
    <property type="match status" value="1"/>
</dbReference>
<dbReference type="EMBL" id="DTCM01000087">
    <property type="protein sequence ID" value="HGL41458.1"/>
    <property type="molecule type" value="Genomic_DNA"/>
</dbReference>
<organism evidence="3">
    <name type="scientific">Caldiarchaeum subterraneum</name>
    <dbReference type="NCBI Taxonomy" id="311458"/>
    <lineage>
        <taxon>Archaea</taxon>
        <taxon>Nitrososphaerota</taxon>
        <taxon>Candidatus Caldarchaeales</taxon>
        <taxon>Candidatus Caldarchaeaceae</taxon>
        <taxon>Candidatus Caldarchaeum</taxon>
    </lineage>
</organism>
<dbReference type="InterPro" id="IPR050336">
    <property type="entry name" value="Chromosome_partition/occlusion"/>
</dbReference>
<dbReference type="PANTHER" id="PTHR33375:SF1">
    <property type="entry name" value="CHROMOSOME-PARTITIONING PROTEIN PARB-RELATED"/>
    <property type="match status" value="1"/>
</dbReference>
<dbReference type="Pfam" id="PF02195">
    <property type="entry name" value="ParB_N"/>
    <property type="match status" value="1"/>
</dbReference>
<protein>
    <recommendedName>
        <fullName evidence="2">ParB-like N-terminal domain-containing protein</fullName>
    </recommendedName>
</protein>
<feature type="domain" description="ParB-like N-terminal" evidence="2">
    <location>
        <begin position="66"/>
        <end position="154"/>
    </location>
</feature>
<dbReference type="SUPFAM" id="SSF110849">
    <property type="entry name" value="ParB/Sulfiredoxin"/>
    <property type="match status" value="1"/>
</dbReference>
<dbReference type="GO" id="GO:0005694">
    <property type="term" value="C:chromosome"/>
    <property type="evidence" value="ECO:0007669"/>
    <property type="project" value="TreeGrafter"/>
</dbReference>
<dbReference type="InterPro" id="IPR003115">
    <property type="entry name" value="ParB_N"/>
</dbReference>
<dbReference type="AlphaFoldDB" id="A0A7J3G6W7"/>
<evidence type="ECO:0000256" key="1">
    <source>
        <dbReference type="SAM" id="MobiDB-lite"/>
    </source>
</evidence>
<evidence type="ECO:0000313" key="3">
    <source>
        <dbReference type="EMBL" id="HGL41458.1"/>
    </source>
</evidence>
<gene>
    <name evidence="3" type="ORF">ENU43_07355</name>
</gene>
<dbReference type="Gene3D" id="3.90.1530.10">
    <property type="entry name" value="Conserved hypothetical protein from pyrococcus furiosus pfu- 392566-001, ParB domain"/>
    <property type="match status" value="1"/>
</dbReference>
<name>A0A7J3G6W7_CALS0</name>
<reference evidence="3" key="1">
    <citation type="journal article" date="2020" name="mSystems">
        <title>Genome- and Community-Level Interaction Insights into Carbon Utilization and Element Cycling Functions of Hydrothermarchaeota in Hydrothermal Sediment.</title>
        <authorList>
            <person name="Zhou Z."/>
            <person name="Liu Y."/>
            <person name="Xu W."/>
            <person name="Pan J."/>
            <person name="Luo Z.H."/>
            <person name="Li M."/>
        </authorList>
    </citation>
    <scope>NUCLEOTIDE SEQUENCE [LARGE SCALE GENOMIC DNA]</scope>
    <source>
        <strain evidence="3">SpSt-669</strain>
    </source>
</reference>
<feature type="region of interest" description="Disordered" evidence="1">
    <location>
        <begin position="1"/>
        <end position="26"/>
    </location>
</feature>
<accession>A0A7J3G6W7</accession>
<sequence length="376" mass="42358">MERWYQEGGRPPPDIHRTFGENNRSIHGYPCTGGGEREMTENGPDSFNIPPKSNNMMGQVIEPKLVTLPLSKLVKDPMNPRENLGDLKPLVEDIVKHGFVSAVAVRPLPDGTYGVVRGSRRVEAARIAGIQEIPCYVFDLSDKEALLWALSDEGKTLPLSEEEFYEGLVALHKFLGSWRKVAESLNLPFETVRSMVERFDARKLLEEEGIHVVDRRSKEKHLVNGVKKTTATKFFQAVKRLKAKPEDKKQDTGSQPVKERREPLPSPEEAVKMLDWRPRLFKAVKQGPYLHEVLKRPEAILSIPRNPRAFMKLISADTSPFPSYFPVVNLNPPLDNVRVLLCPSCSSVLRGLAHGAPVACLECGFPNKDIWKPEEE</sequence>
<feature type="region of interest" description="Disordered" evidence="1">
    <location>
        <begin position="242"/>
        <end position="268"/>
    </location>
</feature>
<dbReference type="InterPro" id="IPR036086">
    <property type="entry name" value="ParB/Sulfiredoxin_sf"/>
</dbReference>
<proteinExistence type="predicted"/>
<evidence type="ECO:0000259" key="2">
    <source>
        <dbReference type="SMART" id="SM00470"/>
    </source>
</evidence>
<dbReference type="PANTHER" id="PTHR33375">
    <property type="entry name" value="CHROMOSOME-PARTITIONING PROTEIN PARB-RELATED"/>
    <property type="match status" value="1"/>
</dbReference>
<dbReference type="GO" id="GO:0007059">
    <property type="term" value="P:chromosome segregation"/>
    <property type="evidence" value="ECO:0007669"/>
    <property type="project" value="TreeGrafter"/>
</dbReference>
<comment type="caution">
    <text evidence="3">The sequence shown here is derived from an EMBL/GenBank/DDBJ whole genome shotgun (WGS) entry which is preliminary data.</text>
</comment>
<feature type="compositionally biased region" description="Basic and acidic residues" evidence="1">
    <location>
        <begin position="243"/>
        <end position="268"/>
    </location>
</feature>